<gene>
    <name evidence="5" type="primary">CTR2_2</name>
    <name evidence="5" type="ORF">H4R34_005602</name>
</gene>
<keyword evidence="6" id="KW-1185">Reference proteome</keyword>
<dbReference type="Proteomes" id="UP001151582">
    <property type="component" value="Unassembled WGS sequence"/>
</dbReference>
<dbReference type="Pfam" id="PF04145">
    <property type="entry name" value="Ctr"/>
    <property type="match status" value="1"/>
</dbReference>
<accession>A0A9W8B221</accession>
<keyword evidence="1" id="KW-0812">Transmembrane</keyword>
<comment type="subcellular location">
    <subcellularLocation>
        <location evidence="4">Membrane</location>
        <topology evidence="4">Multi-pass membrane protein</topology>
    </subcellularLocation>
</comment>
<keyword evidence="4" id="KW-0186">Copper</keyword>
<dbReference type="OrthoDB" id="161814at2759"/>
<evidence type="ECO:0000313" key="5">
    <source>
        <dbReference type="EMBL" id="KAJ1971871.1"/>
    </source>
</evidence>
<evidence type="ECO:0000256" key="1">
    <source>
        <dbReference type="ARBA" id="ARBA00022692"/>
    </source>
</evidence>
<keyword evidence="4" id="KW-0813">Transport</keyword>
<comment type="similarity">
    <text evidence="4">Belongs to the copper transporter (Ctr) (TC 1.A.56) family. SLC31A subfamily.</text>
</comment>
<dbReference type="PANTHER" id="PTHR12483:SF115">
    <property type="entry name" value="COPPER TRANSPORT PROTEIN"/>
    <property type="match status" value="1"/>
</dbReference>
<dbReference type="PANTHER" id="PTHR12483">
    <property type="entry name" value="SOLUTE CARRIER FAMILY 31 COPPER TRANSPORTERS"/>
    <property type="match status" value="1"/>
</dbReference>
<name>A0A9W8B221_9FUNG</name>
<keyword evidence="3 4" id="KW-0472">Membrane</keyword>
<reference evidence="5" key="1">
    <citation type="submission" date="2022-07" db="EMBL/GenBank/DDBJ databases">
        <title>Phylogenomic reconstructions and comparative analyses of Kickxellomycotina fungi.</title>
        <authorList>
            <person name="Reynolds N.K."/>
            <person name="Stajich J.E."/>
            <person name="Barry K."/>
            <person name="Grigoriev I.V."/>
            <person name="Crous P."/>
            <person name="Smith M.E."/>
        </authorList>
    </citation>
    <scope>NUCLEOTIDE SEQUENCE</scope>
    <source>
        <strain evidence="5">RSA 567</strain>
    </source>
</reference>
<keyword evidence="4" id="KW-0187">Copper transport</keyword>
<dbReference type="AlphaFoldDB" id="A0A9W8B221"/>
<dbReference type="InterPro" id="IPR007274">
    <property type="entry name" value="Cop_transporter"/>
</dbReference>
<evidence type="ECO:0000313" key="6">
    <source>
        <dbReference type="Proteomes" id="UP001151582"/>
    </source>
</evidence>
<evidence type="ECO:0000256" key="4">
    <source>
        <dbReference type="RuleBase" id="RU367022"/>
    </source>
</evidence>
<organism evidence="5 6">
    <name type="scientific">Dimargaris verticillata</name>
    <dbReference type="NCBI Taxonomy" id="2761393"/>
    <lineage>
        <taxon>Eukaryota</taxon>
        <taxon>Fungi</taxon>
        <taxon>Fungi incertae sedis</taxon>
        <taxon>Zoopagomycota</taxon>
        <taxon>Kickxellomycotina</taxon>
        <taxon>Dimargaritomycetes</taxon>
        <taxon>Dimargaritales</taxon>
        <taxon>Dimargaritaceae</taxon>
        <taxon>Dimargaris</taxon>
    </lineage>
</organism>
<dbReference type="GO" id="GO:0005375">
    <property type="term" value="F:copper ion transmembrane transporter activity"/>
    <property type="evidence" value="ECO:0007669"/>
    <property type="project" value="UniProtKB-UniRule"/>
</dbReference>
<evidence type="ECO:0000256" key="3">
    <source>
        <dbReference type="ARBA" id="ARBA00023136"/>
    </source>
</evidence>
<keyword evidence="2" id="KW-1133">Transmembrane helix</keyword>
<dbReference type="EMBL" id="JANBQB010001218">
    <property type="protein sequence ID" value="KAJ1971871.1"/>
    <property type="molecule type" value="Genomic_DNA"/>
</dbReference>
<protein>
    <recommendedName>
        <fullName evidence="4">Copper transport protein</fullName>
    </recommendedName>
</protein>
<feature type="non-terminal residue" evidence="5">
    <location>
        <position position="76"/>
    </location>
</feature>
<keyword evidence="4" id="KW-0406">Ion transport</keyword>
<dbReference type="GO" id="GO:0016020">
    <property type="term" value="C:membrane"/>
    <property type="evidence" value="ECO:0007669"/>
    <property type="project" value="UniProtKB-SubCell"/>
</dbReference>
<sequence length="76" mass="8549">RRQKVRVTRAMAYSVQVFYSFMLMLIFMTYNGYLIVSVVVGTAIGHYLFGPDEVSGLRSMACSSYVSNALVSIPRE</sequence>
<comment type="caution">
    <text evidence="5">The sequence shown here is derived from an EMBL/GenBank/DDBJ whole genome shotgun (WGS) entry which is preliminary data.</text>
</comment>
<proteinExistence type="inferred from homology"/>
<evidence type="ECO:0000256" key="2">
    <source>
        <dbReference type="ARBA" id="ARBA00022989"/>
    </source>
</evidence>